<evidence type="ECO:0000256" key="2">
    <source>
        <dbReference type="ARBA" id="ARBA00022676"/>
    </source>
</evidence>
<keyword evidence="6" id="KW-0472">Membrane</keyword>
<dbReference type="GO" id="GO:0009969">
    <property type="term" value="P:xyloglucan biosynthetic process"/>
    <property type="evidence" value="ECO:0007669"/>
    <property type="project" value="TreeGrafter"/>
</dbReference>
<evidence type="ECO:0000313" key="9">
    <source>
        <dbReference type="Proteomes" id="UP001189122"/>
    </source>
</evidence>
<keyword evidence="6" id="KW-0333">Golgi apparatus</keyword>
<comment type="subcellular location">
    <subcellularLocation>
        <location evidence="6">Golgi apparatus</location>
        <location evidence="6">Golgi stack membrane</location>
        <topology evidence="6">Single-pass type II membrane protein</topology>
    </subcellularLocation>
</comment>
<evidence type="ECO:0000256" key="1">
    <source>
        <dbReference type="ARBA" id="ARBA00010481"/>
    </source>
</evidence>
<dbReference type="PANTHER" id="PTHR31889:SF2">
    <property type="entry name" value="FUCOSYLTRANSFERASE 3"/>
    <property type="match status" value="1"/>
</dbReference>
<keyword evidence="4" id="KW-0325">Glycoprotein</keyword>
<name>A0A7I8JFJ5_SPIIN</name>
<dbReference type="PANTHER" id="PTHR31889">
    <property type="entry name" value="FUCOSYLTRANSFERASE 2-RELATED"/>
    <property type="match status" value="1"/>
</dbReference>
<feature type="region of interest" description="Disordered" evidence="7">
    <location>
        <begin position="65"/>
        <end position="116"/>
    </location>
</feature>
<keyword evidence="6" id="KW-0812">Transmembrane</keyword>
<evidence type="ECO:0000313" key="8">
    <source>
        <dbReference type="EMBL" id="CAA2629687.1"/>
    </source>
</evidence>
<feature type="compositionally biased region" description="Low complexity" evidence="7">
    <location>
        <begin position="99"/>
        <end position="116"/>
    </location>
</feature>
<protein>
    <recommendedName>
        <fullName evidence="6">Fucosyltransferase</fullName>
        <ecNumber evidence="6">2.4.1.-</ecNumber>
    </recommendedName>
</protein>
<dbReference type="EMBL" id="CACRZD030000012">
    <property type="protein sequence ID" value="CAA6668930.1"/>
    <property type="molecule type" value="Genomic_DNA"/>
</dbReference>
<keyword evidence="5 6" id="KW-0961">Cell wall biogenesis/degradation</keyword>
<dbReference type="GO" id="GO:0008107">
    <property type="term" value="F:galactoside 2-alpha-L-fucosyltransferase activity"/>
    <property type="evidence" value="ECO:0007669"/>
    <property type="project" value="InterPro"/>
</dbReference>
<keyword evidence="6" id="KW-1133">Transmembrane helix</keyword>
<accession>A0A7I8JFJ5</accession>
<evidence type="ECO:0000256" key="6">
    <source>
        <dbReference type="RuleBase" id="RU367004"/>
    </source>
</evidence>
<gene>
    <name evidence="8" type="ORF">SI7747_12015325</name>
</gene>
<keyword evidence="3 6" id="KW-0808">Transferase</keyword>
<feature type="compositionally biased region" description="Polar residues" evidence="7">
    <location>
        <begin position="83"/>
        <end position="94"/>
    </location>
</feature>
<proteinExistence type="inferred from homology"/>
<keyword evidence="9" id="KW-1185">Reference proteome</keyword>
<comment type="function">
    <text evidence="6">May be involved in cell wall biosynthesis.</text>
</comment>
<dbReference type="Pfam" id="PF03254">
    <property type="entry name" value="XG_FTase"/>
    <property type="match status" value="1"/>
</dbReference>
<dbReference type="Proteomes" id="UP001189122">
    <property type="component" value="Unassembled WGS sequence"/>
</dbReference>
<reference evidence="8 9" key="1">
    <citation type="submission" date="2019-12" db="EMBL/GenBank/DDBJ databases">
        <authorList>
            <person name="Scholz U."/>
            <person name="Mascher M."/>
            <person name="Fiebig A."/>
        </authorList>
    </citation>
    <scope>NUCLEOTIDE SEQUENCE</scope>
</reference>
<dbReference type="EMBL" id="LR743599">
    <property type="protein sequence ID" value="CAA2629687.1"/>
    <property type="molecule type" value="Genomic_DNA"/>
</dbReference>
<evidence type="ECO:0000256" key="4">
    <source>
        <dbReference type="ARBA" id="ARBA00023180"/>
    </source>
</evidence>
<sequence>MEHSARGGHSMGGRGDISRLLPPAGSGIPRSLRLFFAIFAGSSVLTLVFVSEIYRPPLPFLASIYRDSTPQNSKNGRDRDSESFTPSSSGITQEISKDASPPAAVAPSIPTATPASGLGKVSESWSWNAYENAPSSSEIHDKLLGGLLSAEFDDSSCVSRYRLAAYRRASPYKPSPELVKSLRRFETLHRRCGPHTAAYSKVQVLDMGPANGLGNMMISLASAFLYALLSERVLLIDRSRDLHALFCEPFPGSSWLLPPDFPLRPSSIFNDSDGRRLGRILRKKKSTATGLVYAHLSHDYDDYDKRFFCESSQSFLREIPWVALRSDQYFSPALFLNPAYERRLSKVFPRKDTVFHHLGRYLFHPADAAWEVITGYYHDNLARATVKLGYPVELVTRQILNCTWTENLLPKIPSPEGRPSSIAVIVTSLYSVFLGALEDIYSGRAASTGVNVSFHQPSHEEQQQTGSEAHDVKALAEIYLLSTADALVTSAWSTFGYVANSLAGKTPWILISPRRLPACTRGPTSMEPCFHFPPNYDCAAGGFLETTTVLPYTTQCRDRISGLQMVDGGST</sequence>
<dbReference type="AlphaFoldDB" id="A0A7I8JFJ5"/>
<dbReference type="Gene3D" id="3.40.50.11340">
    <property type="match status" value="1"/>
</dbReference>
<comment type="similarity">
    <text evidence="1 6">Belongs to the glycosyltransferase 37 family.</text>
</comment>
<evidence type="ECO:0000256" key="7">
    <source>
        <dbReference type="SAM" id="MobiDB-lite"/>
    </source>
</evidence>
<dbReference type="GO" id="GO:0042546">
    <property type="term" value="P:cell wall biogenesis"/>
    <property type="evidence" value="ECO:0007669"/>
    <property type="project" value="InterPro"/>
</dbReference>
<dbReference type="EC" id="2.4.1.-" evidence="6"/>
<dbReference type="GO" id="GO:0071555">
    <property type="term" value="P:cell wall organization"/>
    <property type="evidence" value="ECO:0007669"/>
    <property type="project" value="UniProtKB-UniRule"/>
</dbReference>
<evidence type="ECO:0000256" key="3">
    <source>
        <dbReference type="ARBA" id="ARBA00022679"/>
    </source>
</evidence>
<organism evidence="8">
    <name type="scientific">Spirodela intermedia</name>
    <name type="common">Intermediate duckweed</name>
    <dbReference type="NCBI Taxonomy" id="51605"/>
    <lineage>
        <taxon>Eukaryota</taxon>
        <taxon>Viridiplantae</taxon>
        <taxon>Streptophyta</taxon>
        <taxon>Embryophyta</taxon>
        <taxon>Tracheophyta</taxon>
        <taxon>Spermatophyta</taxon>
        <taxon>Magnoliopsida</taxon>
        <taxon>Liliopsida</taxon>
        <taxon>Araceae</taxon>
        <taxon>Lemnoideae</taxon>
        <taxon>Spirodela</taxon>
    </lineage>
</organism>
<keyword evidence="2 6" id="KW-0328">Glycosyltransferase</keyword>
<dbReference type="InterPro" id="IPR004938">
    <property type="entry name" value="XG_FTase"/>
</dbReference>
<evidence type="ECO:0000256" key="5">
    <source>
        <dbReference type="ARBA" id="ARBA00023316"/>
    </source>
</evidence>
<feature type="transmembrane region" description="Helical" evidence="6">
    <location>
        <begin position="34"/>
        <end position="54"/>
    </location>
</feature>
<dbReference type="GO" id="GO:0032580">
    <property type="term" value="C:Golgi cisterna membrane"/>
    <property type="evidence" value="ECO:0007669"/>
    <property type="project" value="UniProtKB-SubCell"/>
</dbReference>